<evidence type="ECO:0000256" key="4">
    <source>
        <dbReference type="RuleBase" id="RU000499"/>
    </source>
</evidence>
<dbReference type="Proteomes" id="UP001575105">
    <property type="component" value="Unassembled WGS sequence"/>
</dbReference>
<evidence type="ECO:0000256" key="5">
    <source>
        <dbReference type="SAM" id="MobiDB-lite"/>
    </source>
</evidence>
<sequence>MRLFTTVVLAGMMLSIIGCQAGEEPAAVQADVPQALATTPTKPADPGPAAAEPKAATSSSVLEGVTLTGLDGEPVDLAQFHGQVVMLVNVASRCGHTPQYAGLQRLHERYADQGLVLVGVPSNDFGGQEPGSAEQIAEFCQANFGVTFTMLDKVHVQGDDKTELYRRLTDPANDPTDSGEVQWNFEKFIVGRNGEVVARFRPNVQPESERIITAIEQALAMN</sequence>
<comment type="similarity">
    <text evidence="1 4">Belongs to the glutathione peroxidase family.</text>
</comment>
<dbReference type="PROSITE" id="PS51352">
    <property type="entry name" value="THIOREDOXIN_2"/>
    <property type="match status" value="1"/>
</dbReference>
<evidence type="ECO:0000256" key="1">
    <source>
        <dbReference type="ARBA" id="ARBA00006926"/>
    </source>
</evidence>
<evidence type="ECO:0000313" key="8">
    <source>
        <dbReference type="EMBL" id="MFA9478219.1"/>
    </source>
</evidence>
<evidence type="ECO:0000256" key="2">
    <source>
        <dbReference type="ARBA" id="ARBA00022559"/>
    </source>
</evidence>
<proteinExistence type="inferred from homology"/>
<feature type="domain" description="Thioredoxin" evidence="7">
    <location>
        <begin position="56"/>
        <end position="220"/>
    </location>
</feature>
<dbReference type="InterPro" id="IPR036249">
    <property type="entry name" value="Thioredoxin-like_sf"/>
</dbReference>
<feature type="chain" id="PRO_5046476063" description="Glutathione peroxidase" evidence="6">
    <location>
        <begin position="22"/>
        <end position="222"/>
    </location>
</feature>
<comment type="caution">
    <text evidence="8">The sequence shown here is derived from an EMBL/GenBank/DDBJ whole genome shotgun (WGS) entry which is preliminary data.</text>
</comment>
<evidence type="ECO:0000259" key="7">
    <source>
        <dbReference type="PROSITE" id="PS51352"/>
    </source>
</evidence>
<feature type="signal peptide" evidence="6">
    <location>
        <begin position="1"/>
        <end position="21"/>
    </location>
</feature>
<dbReference type="Gene3D" id="3.40.30.10">
    <property type="entry name" value="Glutaredoxin"/>
    <property type="match status" value="1"/>
</dbReference>
<evidence type="ECO:0000313" key="9">
    <source>
        <dbReference type="Proteomes" id="UP001575105"/>
    </source>
</evidence>
<protein>
    <recommendedName>
        <fullName evidence="4">Glutathione peroxidase</fullName>
    </recommendedName>
</protein>
<gene>
    <name evidence="8" type="ORF">ACERK3_07910</name>
</gene>
<name>A0ABV4U3Q9_9BACT</name>
<keyword evidence="9" id="KW-1185">Reference proteome</keyword>
<dbReference type="GO" id="GO:0004601">
    <property type="term" value="F:peroxidase activity"/>
    <property type="evidence" value="ECO:0007669"/>
    <property type="project" value="UniProtKB-KW"/>
</dbReference>
<dbReference type="InterPro" id="IPR000889">
    <property type="entry name" value="Glutathione_peroxidase"/>
</dbReference>
<dbReference type="PANTHER" id="PTHR11592:SF40">
    <property type="entry name" value="THIOREDOXIN_GLUTATHIONE PEROXIDASE BTUE"/>
    <property type="match status" value="1"/>
</dbReference>
<dbReference type="CDD" id="cd00340">
    <property type="entry name" value="GSH_Peroxidase"/>
    <property type="match status" value="1"/>
</dbReference>
<dbReference type="EMBL" id="JBGUBD010000004">
    <property type="protein sequence ID" value="MFA9478219.1"/>
    <property type="molecule type" value="Genomic_DNA"/>
</dbReference>
<dbReference type="PROSITE" id="PS51355">
    <property type="entry name" value="GLUTATHIONE_PEROXID_3"/>
    <property type="match status" value="1"/>
</dbReference>
<feature type="region of interest" description="Disordered" evidence="5">
    <location>
        <begin position="37"/>
        <end position="58"/>
    </location>
</feature>
<dbReference type="InterPro" id="IPR029759">
    <property type="entry name" value="GPX_AS"/>
</dbReference>
<evidence type="ECO:0000256" key="3">
    <source>
        <dbReference type="ARBA" id="ARBA00023002"/>
    </source>
</evidence>
<dbReference type="PANTHER" id="PTHR11592">
    <property type="entry name" value="GLUTATHIONE PEROXIDASE"/>
    <property type="match status" value="1"/>
</dbReference>
<dbReference type="InterPro" id="IPR013766">
    <property type="entry name" value="Thioredoxin_domain"/>
</dbReference>
<dbReference type="SUPFAM" id="SSF52833">
    <property type="entry name" value="Thioredoxin-like"/>
    <property type="match status" value="1"/>
</dbReference>
<dbReference type="PROSITE" id="PS51257">
    <property type="entry name" value="PROKAR_LIPOPROTEIN"/>
    <property type="match status" value="1"/>
</dbReference>
<dbReference type="Pfam" id="PF00255">
    <property type="entry name" value="GSHPx"/>
    <property type="match status" value="1"/>
</dbReference>
<evidence type="ECO:0000256" key="6">
    <source>
        <dbReference type="SAM" id="SignalP"/>
    </source>
</evidence>
<dbReference type="PROSITE" id="PS00460">
    <property type="entry name" value="GLUTATHIONE_PEROXID_1"/>
    <property type="match status" value="1"/>
</dbReference>
<dbReference type="PRINTS" id="PR01011">
    <property type="entry name" value="GLUTPROXDASE"/>
</dbReference>
<dbReference type="RefSeq" id="WP_425345143.1">
    <property type="nucleotide sequence ID" value="NZ_JBGUBD010000004.1"/>
</dbReference>
<organism evidence="8 9">
    <name type="scientific">Natronomicrosphaera hydrolytica</name>
    <dbReference type="NCBI Taxonomy" id="3242702"/>
    <lineage>
        <taxon>Bacteria</taxon>
        <taxon>Pseudomonadati</taxon>
        <taxon>Planctomycetota</taxon>
        <taxon>Phycisphaerae</taxon>
        <taxon>Phycisphaerales</taxon>
        <taxon>Phycisphaeraceae</taxon>
        <taxon>Natronomicrosphaera</taxon>
    </lineage>
</organism>
<keyword evidence="6" id="KW-0732">Signal</keyword>
<accession>A0ABV4U3Q9</accession>
<reference evidence="8 9" key="1">
    <citation type="submission" date="2024-08" db="EMBL/GenBank/DDBJ databases">
        <title>Whole-genome sequencing of halo(alkali)philic microorganisms from hypersaline lakes.</title>
        <authorList>
            <person name="Sorokin D.Y."/>
            <person name="Merkel A.Y."/>
            <person name="Messina E."/>
            <person name="Yakimov M."/>
        </authorList>
    </citation>
    <scope>NUCLEOTIDE SEQUENCE [LARGE SCALE GENOMIC DNA]</scope>
    <source>
        <strain evidence="8 9">AB-hyl4</strain>
    </source>
</reference>
<keyword evidence="3 4" id="KW-0560">Oxidoreductase</keyword>
<keyword evidence="2 4" id="KW-0575">Peroxidase</keyword>